<feature type="signal peptide" evidence="2">
    <location>
        <begin position="1"/>
        <end position="18"/>
    </location>
</feature>
<evidence type="ECO:0000313" key="4">
    <source>
        <dbReference type="Proteomes" id="UP001652700"/>
    </source>
</evidence>
<dbReference type="EnsemblMetazoa" id="XM_028287636.2">
    <property type="protein sequence ID" value="XP_028143437.2"/>
    <property type="gene ID" value="LOC114337225"/>
</dbReference>
<name>A0ABM5IVB0_DIAVI</name>
<feature type="coiled-coil region" evidence="1">
    <location>
        <begin position="751"/>
        <end position="789"/>
    </location>
</feature>
<evidence type="ECO:0000256" key="2">
    <source>
        <dbReference type="SAM" id="SignalP"/>
    </source>
</evidence>
<dbReference type="RefSeq" id="XP_028143437.2">
    <property type="nucleotide sequence ID" value="XM_028287636.2"/>
</dbReference>
<protein>
    <recommendedName>
        <fullName evidence="5">Leucine-rich repeat-containing protein DDB_G0290503</fullName>
    </recommendedName>
</protein>
<feature type="coiled-coil region" evidence="1">
    <location>
        <begin position="433"/>
        <end position="460"/>
    </location>
</feature>
<evidence type="ECO:0000256" key="1">
    <source>
        <dbReference type="SAM" id="Coils"/>
    </source>
</evidence>
<evidence type="ECO:0000313" key="3">
    <source>
        <dbReference type="EnsemblMetazoa" id="XP_028143437.2"/>
    </source>
</evidence>
<keyword evidence="2" id="KW-0732">Signal</keyword>
<keyword evidence="4" id="KW-1185">Reference proteome</keyword>
<reference evidence="3" key="1">
    <citation type="submission" date="2025-05" db="UniProtKB">
        <authorList>
            <consortium name="EnsemblMetazoa"/>
        </authorList>
    </citation>
    <scope>IDENTIFICATION</scope>
</reference>
<organism evidence="3 4">
    <name type="scientific">Diabrotica virgifera virgifera</name>
    <name type="common">western corn rootworm</name>
    <dbReference type="NCBI Taxonomy" id="50390"/>
    <lineage>
        <taxon>Eukaryota</taxon>
        <taxon>Metazoa</taxon>
        <taxon>Ecdysozoa</taxon>
        <taxon>Arthropoda</taxon>
        <taxon>Hexapoda</taxon>
        <taxon>Insecta</taxon>
        <taxon>Pterygota</taxon>
        <taxon>Neoptera</taxon>
        <taxon>Endopterygota</taxon>
        <taxon>Coleoptera</taxon>
        <taxon>Polyphaga</taxon>
        <taxon>Cucujiformia</taxon>
        <taxon>Chrysomeloidea</taxon>
        <taxon>Chrysomelidae</taxon>
        <taxon>Galerucinae</taxon>
        <taxon>Diabroticina</taxon>
        <taxon>Diabroticites</taxon>
        <taxon>Diabrotica</taxon>
    </lineage>
</organism>
<dbReference type="Proteomes" id="UP001652700">
    <property type="component" value="Unplaced"/>
</dbReference>
<dbReference type="GeneID" id="114337225"/>
<dbReference type="Pfam" id="PF24664">
    <property type="entry name" value="Monjiviricetes_fusion"/>
    <property type="match status" value="1"/>
</dbReference>
<keyword evidence="1" id="KW-0175">Coiled coil</keyword>
<feature type="chain" id="PRO_5045707303" description="Leucine-rich repeat-containing protein DDB_G0290503" evidence="2">
    <location>
        <begin position="19"/>
        <end position="796"/>
    </location>
</feature>
<proteinExistence type="predicted"/>
<sequence length="796" mass="90879">MKSLLFLLLFYYWQISFAQKCSSPEVSRKLSFIYKTVPLYQIQLIECFYTDGNPKNDYYDITKNCVTAARTRIFIDKYGYHHHVDEKESKVSLRTYIADADVSQNVVFLRSGKKCKHDAGFCYDSSEGNNYAVVWAVNSVTKTICSNQLQQIYHGDIDFWTFTEEDRKYLFYSDPLRDQSFSLSLSNTTVCYGKQAWYVEEQGLLVSFTSLLPYVKSTSCLDENLFPPFQSKGDISASIIRDCTVKSYNLNFDSTIDTDYLSDSKNLKIILKFYQQNINNNKDAINKLAKYIQNHIVKESSSNVLSKFDKINSSIQTNLNNINKLFKDINQLKTADKDIYSTIKNLTNNVKQLKIGTRDFNKNNKKLNGRIPFQNNRRKYLNKFKNDVYKKLHDYNTDIRNELDKVKQSSGSNVINTLNPAIQSLNHSNTNCLNKVTILKKDTEQSLQQLQKDLMITQDSLGKNVKKFILANLTNIEMVFSRKLNGLLASANKKCDKSLNDVTAFKNILEDDLAKLEGKLEKCSFVQKTTSDELKRAEQALSTRISSSANDIKELKDSLHNYVNMSLSSPTDNNNNEFSQKLADLKRNLSVRLSNDEYRLSEVETHVQKLMSEKSNSLDTVIQDIKNNVSVLQVIHVELAPIVEAGVLSKIKPLLDSTLITKNVSRDLDVLKEGIAVQFTDSGKKIADLEKEVDSCKRLSGTKLKENEKKIGQVENTLSRTQMTLVDLSEKLNNGVLKQVNKKVTSAFDKSAKCESEVKHLQNEIKKLRNDFEKTVASLRAENKELAKNLEPQDVN</sequence>
<accession>A0ABM5IVB0</accession>
<evidence type="ECO:0008006" key="5">
    <source>
        <dbReference type="Google" id="ProtNLM"/>
    </source>
</evidence>